<sequence length="82" mass="8337">MHPNTGIASASPRTAVVTGAEATAYVSDRGAVAAAVQAVREAYGPITIVVTSAGVETFASVTDITPDAWDRVMAVNLTGTFI</sequence>
<reference evidence="1 2" key="1">
    <citation type="submission" date="2024-10" db="EMBL/GenBank/DDBJ databases">
        <title>The Natural Products Discovery Center: Release of the First 8490 Sequenced Strains for Exploring Actinobacteria Biosynthetic Diversity.</title>
        <authorList>
            <person name="Kalkreuter E."/>
            <person name="Kautsar S.A."/>
            <person name="Yang D."/>
            <person name="Bader C.D."/>
            <person name="Teijaro C.N."/>
            <person name="Fluegel L."/>
            <person name="Davis C.M."/>
            <person name="Simpson J.R."/>
            <person name="Lauterbach L."/>
            <person name="Steele A.D."/>
            <person name="Gui C."/>
            <person name="Meng S."/>
            <person name="Li G."/>
            <person name="Viehrig K."/>
            <person name="Ye F."/>
            <person name="Su P."/>
            <person name="Kiefer A.F."/>
            <person name="Nichols A."/>
            <person name="Cepeda A.J."/>
            <person name="Yan W."/>
            <person name="Fan B."/>
            <person name="Jiang Y."/>
            <person name="Adhikari A."/>
            <person name="Zheng C.-J."/>
            <person name="Schuster L."/>
            <person name="Cowan T.M."/>
            <person name="Smanski M.J."/>
            <person name="Chevrette M.G."/>
            <person name="De Carvalho L.P.S."/>
            <person name="Shen B."/>
        </authorList>
    </citation>
    <scope>NUCLEOTIDE SEQUENCE [LARGE SCALE GENOMIC DNA]</scope>
    <source>
        <strain evidence="1 2">NPDC006488</strain>
    </source>
</reference>
<name>A0ABW6LWX3_9ACTN</name>
<dbReference type="InterPro" id="IPR036291">
    <property type="entry name" value="NAD(P)-bd_dom_sf"/>
</dbReference>
<evidence type="ECO:0000313" key="2">
    <source>
        <dbReference type="Proteomes" id="UP001601303"/>
    </source>
</evidence>
<evidence type="ECO:0000313" key="1">
    <source>
        <dbReference type="EMBL" id="MFE9598386.1"/>
    </source>
</evidence>
<protein>
    <submittedName>
        <fullName evidence="1">SDR family NAD(P)-dependent oxidoreductase</fullName>
    </submittedName>
</protein>
<dbReference type="SUPFAM" id="SSF51735">
    <property type="entry name" value="NAD(P)-binding Rossmann-fold domains"/>
    <property type="match status" value="1"/>
</dbReference>
<organism evidence="1 2">
    <name type="scientific">Streptomyces hokutonensis</name>
    <dbReference type="NCBI Taxonomy" id="1306990"/>
    <lineage>
        <taxon>Bacteria</taxon>
        <taxon>Bacillati</taxon>
        <taxon>Actinomycetota</taxon>
        <taxon>Actinomycetes</taxon>
        <taxon>Kitasatosporales</taxon>
        <taxon>Streptomycetaceae</taxon>
        <taxon>Streptomyces</taxon>
    </lineage>
</organism>
<gene>
    <name evidence="1" type="ORF">ACFYNQ_07355</name>
</gene>
<keyword evidence="2" id="KW-1185">Reference proteome</keyword>
<dbReference type="Proteomes" id="UP001601303">
    <property type="component" value="Unassembled WGS sequence"/>
</dbReference>
<dbReference type="RefSeq" id="WP_388103715.1">
    <property type="nucleotide sequence ID" value="NZ_JBIAHM010000002.1"/>
</dbReference>
<dbReference type="InterPro" id="IPR002347">
    <property type="entry name" value="SDR_fam"/>
</dbReference>
<comment type="caution">
    <text evidence="1">The sequence shown here is derived from an EMBL/GenBank/DDBJ whole genome shotgun (WGS) entry which is preliminary data.</text>
</comment>
<dbReference type="Gene3D" id="3.40.50.720">
    <property type="entry name" value="NAD(P)-binding Rossmann-like Domain"/>
    <property type="match status" value="1"/>
</dbReference>
<proteinExistence type="predicted"/>
<dbReference type="Pfam" id="PF00106">
    <property type="entry name" value="adh_short"/>
    <property type="match status" value="1"/>
</dbReference>
<dbReference type="EMBL" id="JBIAHM010000002">
    <property type="protein sequence ID" value="MFE9598386.1"/>
    <property type="molecule type" value="Genomic_DNA"/>
</dbReference>
<accession>A0ABW6LWX3</accession>